<sequence length="235" mass="25776">MKKKKKVLIITLLILVFCLIILIKQGTGFGKDVYVVSKNEDISKKSDSNKVDKTEEADNNLKKLNEETYKKENIGKITVYVSGAVQKPGIVTINSNKRLFDAVQMLGGTTEKADLNRVNMASKLEDEKHYIVPRIGEVIDVEDEGSASADNKGENNNGAGTNYGESESNSSGKVNINTAELKDLDTLPGIGEATANKIIQYREQNGEFNSIEDIKNVNGIGDKKYDNIKGMISVN</sequence>
<dbReference type="PANTHER" id="PTHR21180:SF32">
    <property type="entry name" value="ENDONUCLEASE_EXONUCLEASE_PHOSPHATASE FAMILY DOMAIN-CONTAINING PROTEIN 1"/>
    <property type="match status" value="1"/>
</dbReference>
<dbReference type="InterPro" id="IPR003583">
    <property type="entry name" value="Hlx-hairpin-Hlx_DNA-bd_motif"/>
</dbReference>
<feature type="region of interest" description="Disordered" evidence="1">
    <location>
        <begin position="144"/>
        <end position="173"/>
    </location>
</feature>
<evidence type="ECO:0000313" key="3">
    <source>
        <dbReference type="EMBL" id="MBP1856182.1"/>
    </source>
</evidence>
<reference evidence="3 4" key="1">
    <citation type="submission" date="2021-03" db="EMBL/GenBank/DDBJ databases">
        <title>Genomic Encyclopedia of Type Strains, Phase IV (KMG-IV): sequencing the most valuable type-strain genomes for metagenomic binning, comparative biology and taxonomic classification.</title>
        <authorList>
            <person name="Goeker M."/>
        </authorList>
    </citation>
    <scope>NUCLEOTIDE SEQUENCE [LARGE SCALE GENOMIC DNA]</scope>
    <source>
        <strain evidence="3 4">DSM 1289</strain>
    </source>
</reference>
<organism evidence="3 4">
    <name type="scientific">Metaclostridioides mangenotii</name>
    <dbReference type="NCBI Taxonomy" id="1540"/>
    <lineage>
        <taxon>Bacteria</taxon>
        <taxon>Bacillati</taxon>
        <taxon>Bacillota</taxon>
        <taxon>Clostridia</taxon>
        <taxon>Peptostreptococcales</taxon>
        <taxon>Peptostreptococcaceae</taxon>
        <taxon>Metaclostridioides</taxon>
    </lineage>
</organism>
<dbReference type="PANTHER" id="PTHR21180">
    <property type="entry name" value="ENDONUCLEASE/EXONUCLEASE/PHOSPHATASE FAMILY DOMAIN-CONTAINING PROTEIN 1"/>
    <property type="match status" value="1"/>
</dbReference>
<dbReference type="Proteomes" id="UP000767291">
    <property type="component" value="Unassembled WGS sequence"/>
</dbReference>
<dbReference type="Gene3D" id="1.10.150.280">
    <property type="entry name" value="AF1531-like domain"/>
    <property type="match status" value="1"/>
</dbReference>
<dbReference type="RefSeq" id="WP_209457523.1">
    <property type="nucleotide sequence ID" value="NZ_BAAACS010000017.1"/>
</dbReference>
<feature type="compositionally biased region" description="Polar residues" evidence="1">
    <location>
        <begin position="154"/>
        <end position="173"/>
    </location>
</feature>
<name>A0ABS4EE19_9FIRM</name>
<comment type="caution">
    <text evidence="3">The sequence shown here is derived from an EMBL/GenBank/DDBJ whole genome shotgun (WGS) entry which is preliminary data.</text>
</comment>
<dbReference type="Pfam" id="PF10531">
    <property type="entry name" value="SLBB"/>
    <property type="match status" value="1"/>
</dbReference>
<dbReference type="InterPro" id="IPR019554">
    <property type="entry name" value="Soluble_ligand-bd"/>
</dbReference>
<dbReference type="InterPro" id="IPR010994">
    <property type="entry name" value="RuvA_2-like"/>
</dbReference>
<dbReference type="SMART" id="SM00278">
    <property type="entry name" value="HhH1"/>
    <property type="match status" value="2"/>
</dbReference>
<feature type="domain" description="Helix-hairpin-helix DNA-binding motif class 1" evidence="2">
    <location>
        <begin position="212"/>
        <end position="231"/>
    </location>
</feature>
<dbReference type="NCBIfam" id="TIGR00426">
    <property type="entry name" value="competence protein ComEA helix-hairpin-helix repeat region"/>
    <property type="match status" value="1"/>
</dbReference>
<protein>
    <submittedName>
        <fullName evidence="3">Competence protein ComEA</fullName>
    </submittedName>
</protein>
<dbReference type="Gene3D" id="3.10.560.10">
    <property type="entry name" value="Outer membrane lipoprotein wza domain like"/>
    <property type="match status" value="1"/>
</dbReference>
<evidence type="ECO:0000259" key="2">
    <source>
        <dbReference type="SMART" id="SM00278"/>
    </source>
</evidence>
<dbReference type="EMBL" id="JAGGJX010000007">
    <property type="protein sequence ID" value="MBP1856182.1"/>
    <property type="molecule type" value="Genomic_DNA"/>
</dbReference>
<evidence type="ECO:0000313" key="4">
    <source>
        <dbReference type="Proteomes" id="UP000767291"/>
    </source>
</evidence>
<accession>A0ABS4EE19</accession>
<evidence type="ECO:0000256" key="1">
    <source>
        <dbReference type="SAM" id="MobiDB-lite"/>
    </source>
</evidence>
<keyword evidence="4" id="KW-1185">Reference proteome</keyword>
<dbReference type="InterPro" id="IPR004509">
    <property type="entry name" value="Competence_ComEA_HhH"/>
</dbReference>
<feature type="domain" description="Helix-hairpin-helix DNA-binding motif class 1" evidence="2">
    <location>
        <begin position="182"/>
        <end position="201"/>
    </location>
</feature>
<gene>
    <name evidence="3" type="ORF">J2Z43_002630</name>
</gene>
<dbReference type="InterPro" id="IPR051675">
    <property type="entry name" value="Endo/Exo/Phosphatase_dom_1"/>
</dbReference>
<dbReference type="SUPFAM" id="SSF47781">
    <property type="entry name" value="RuvA domain 2-like"/>
    <property type="match status" value="1"/>
</dbReference>
<dbReference type="Pfam" id="PF12836">
    <property type="entry name" value="HHH_3"/>
    <property type="match status" value="1"/>
</dbReference>
<proteinExistence type="predicted"/>